<dbReference type="PANTHER" id="PTHR37550">
    <property type="entry name" value="ANTITOXIN VAPB1"/>
    <property type="match status" value="1"/>
</dbReference>
<dbReference type="InterPro" id="IPR007159">
    <property type="entry name" value="SpoVT-AbrB_dom"/>
</dbReference>
<organism evidence="5 6">
    <name type="scientific">Brevifollis gellanilyticus</name>
    <dbReference type="NCBI Taxonomy" id="748831"/>
    <lineage>
        <taxon>Bacteria</taxon>
        <taxon>Pseudomonadati</taxon>
        <taxon>Verrucomicrobiota</taxon>
        <taxon>Verrucomicrobiia</taxon>
        <taxon>Verrucomicrobiales</taxon>
        <taxon>Verrucomicrobiaceae</taxon>
    </lineage>
</organism>
<dbReference type="Gene3D" id="2.10.260.10">
    <property type="match status" value="1"/>
</dbReference>
<dbReference type="PROSITE" id="PS51740">
    <property type="entry name" value="SPOVT_ABRB"/>
    <property type="match status" value="1"/>
</dbReference>
<feature type="region of interest" description="Disordered" evidence="3">
    <location>
        <begin position="61"/>
        <end position="84"/>
    </location>
</feature>
<protein>
    <recommendedName>
        <fullName evidence="4">SpoVT-AbrB domain-containing protein</fullName>
    </recommendedName>
</protein>
<feature type="compositionally biased region" description="Basic and acidic residues" evidence="3">
    <location>
        <begin position="75"/>
        <end position="84"/>
    </location>
</feature>
<dbReference type="Pfam" id="PF04014">
    <property type="entry name" value="MazE_antitoxin"/>
    <property type="match status" value="1"/>
</dbReference>
<dbReference type="SMART" id="SM00966">
    <property type="entry name" value="SpoVT_AbrB"/>
    <property type="match status" value="1"/>
</dbReference>
<name>A0A512M1U5_9BACT</name>
<evidence type="ECO:0000256" key="1">
    <source>
        <dbReference type="ARBA" id="ARBA00007924"/>
    </source>
</evidence>
<dbReference type="InterPro" id="IPR037914">
    <property type="entry name" value="SpoVT-AbrB_sf"/>
</dbReference>
<gene>
    <name evidence="5" type="ORF">BGE01nite_00170</name>
</gene>
<accession>A0A512M1U5</accession>
<keyword evidence="6" id="KW-1185">Reference proteome</keyword>
<evidence type="ECO:0000256" key="3">
    <source>
        <dbReference type="SAM" id="MobiDB-lite"/>
    </source>
</evidence>
<evidence type="ECO:0000313" key="6">
    <source>
        <dbReference type="Proteomes" id="UP000321577"/>
    </source>
</evidence>
<sequence>MTTAKIFQHGGSQAVRLPKAFRFSSSEVLIEKHGDEVILRPVTNTQFRSFTEIARHLAENFPDAGEFPEPPARPAKHERPILEF</sequence>
<comment type="caution">
    <text evidence="5">The sequence shown here is derived from an EMBL/GenBank/DDBJ whole genome shotgun (WGS) entry which is preliminary data.</text>
</comment>
<dbReference type="SUPFAM" id="SSF89447">
    <property type="entry name" value="AbrB/MazE/MraZ-like"/>
    <property type="match status" value="1"/>
</dbReference>
<comment type="similarity">
    <text evidence="1">Belongs to the VapB family.</text>
</comment>
<dbReference type="RefSeq" id="WP_146848220.1">
    <property type="nucleotide sequence ID" value="NZ_BKAG01000001.1"/>
</dbReference>
<dbReference type="AlphaFoldDB" id="A0A512M1U5"/>
<evidence type="ECO:0000259" key="4">
    <source>
        <dbReference type="PROSITE" id="PS51740"/>
    </source>
</evidence>
<keyword evidence="2" id="KW-0238">DNA-binding</keyword>
<dbReference type="Proteomes" id="UP000321577">
    <property type="component" value="Unassembled WGS sequence"/>
</dbReference>
<evidence type="ECO:0000256" key="2">
    <source>
        <dbReference type="PROSITE-ProRule" id="PRU01076"/>
    </source>
</evidence>
<dbReference type="EMBL" id="BKAG01000001">
    <property type="protein sequence ID" value="GEP40726.1"/>
    <property type="molecule type" value="Genomic_DNA"/>
</dbReference>
<dbReference type="GO" id="GO:0003677">
    <property type="term" value="F:DNA binding"/>
    <property type="evidence" value="ECO:0007669"/>
    <property type="project" value="UniProtKB-UniRule"/>
</dbReference>
<reference evidence="5 6" key="1">
    <citation type="submission" date="2019-07" db="EMBL/GenBank/DDBJ databases">
        <title>Whole genome shotgun sequence of Brevifollis gellanilyticus NBRC 108608.</title>
        <authorList>
            <person name="Hosoyama A."/>
            <person name="Uohara A."/>
            <person name="Ohji S."/>
            <person name="Ichikawa N."/>
        </authorList>
    </citation>
    <scope>NUCLEOTIDE SEQUENCE [LARGE SCALE GENOMIC DNA]</scope>
    <source>
        <strain evidence="5 6">NBRC 108608</strain>
    </source>
</reference>
<feature type="domain" description="SpoVT-AbrB" evidence="4">
    <location>
        <begin position="4"/>
        <end position="44"/>
    </location>
</feature>
<dbReference type="OrthoDB" id="9810009at2"/>
<evidence type="ECO:0000313" key="5">
    <source>
        <dbReference type="EMBL" id="GEP40726.1"/>
    </source>
</evidence>
<proteinExistence type="inferred from homology"/>
<dbReference type="PANTHER" id="PTHR37550:SF3">
    <property type="entry name" value="ANTITOXIN VAPB1"/>
    <property type="match status" value="1"/>
</dbReference>
<dbReference type="InterPro" id="IPR051734">
    <property type="entry name" value="VapB_TA_antitoxins"/>
</dbReference>